<proteinExistence type="predicted"/>
<protein>
    <submittedName>
        <fullName evidence="1">(northern house mosquito) hypothetical protein</fullName>
    </submittedName>
</protein>
<sequence length="111" mass="12624">MSAARRRSVDGSVARFTCAGSDETGVFLRVLLSSASLATLTHFDSSDDCLNSIILRQHRKQDKMCVYVYKTNLRTRLAGPDETKWGRSDRSRPSSSSRLMRWLRFSDDFLT</sequence>
<dbReference type="AlphaFoldDB" id="A0A8D8BYU7"/>
<accession>A0A8D8BYU7</accession>
<name>A0A8D8BYU7_CULPI</name>
<reference evidence="1" key="1">
    <citation type="submission" date="2021-05" db="EMBL/GenBank/DDBJ databases">
        <authorList>
            <person name="Alioto T."/>
            <person name="Alioto T."/>
            <person name="Gomez Garrido J."/>
        </authorList>
    </citation>
    <scope>NUCLEOTIDE SEQUENCE</scope>
</reference>
<organism evidence="1">
    <name type="scientific">Culex pipiens</name>
    <name type="common">House mosquito</name>
    <dbReference type="NCBI Taxonomy" id="7175"/>
    <lineage>
        <taxon>Eukaryota</taxon>
        <taxon>Metazoa</taxon>
        <taxon>Ecdysozoa</taxon>
        <taxon>Arthropoda</taxon>
        <taxon>Hexapoda</taxon>
        <taxon>Insecta</taxon>
        <taxon>Pterygota</taxon>
        <taxon>Neoptera</taxon>
        <taxon>Endopterygota</taxon>
        <taxon>Diptera</taxon>
        <taxon>Nematocera</taxon>
        <taxon>Culicoidea</taxon>
        <taxon>Culicidae</taxon>
        <taxon>Culicinae</taxon>
        <taxon>Culicini</taxon>
        <taxon>Culex</taxon>
        <taxon>Culex</taxon>
    </lineage>
</organism>
<evidence type="ECO:0000313" key="1">
    <source>
        <dbReference type="EMBL" id="CAG6484403.1"/>
    </source>
</evidence>
<dbReference type="EMBL" id="HBUE01099151">
    <property type="protein sequence ID" value="CAG6484403.1"/>
    <property type="molecule type" value="Transcribed_RNA"/>
</dbReference>